<keyword evidence="4 10" id="KW-0479">Metal-binding</keyword>
<keyword evidence="7 10" id="KW-1133">Transmembrane helix</keyword>
<keyword evidence="9 10" id="KW-0472">Membrane</keyword>
<feature type="binding site" description="axial binding residue" evidence="10">
    <location>
        <position position="135"/>
    </location>
    <ligand>
        <name>heme</name>
        <dbReference type="ChEBI" id="CHEBI:30413"/>
    </ligand>
    <ligandPart>
        <name>Fe</name>
        <dbReference type="ChEBI" id="CHEBI:18248"/>
    </ligandPart>
</feature>
<dbReference type="InterPro" id="IPR036127">
    <property type="entry name" value="CcmE-like_sf"/>
</dbReference>
<evidence type="ECO:0000256" key="6">
    <source>
        <dbReference type="ARBA" id="ARBA00022968"/>
    </source>
</evidence>
<keyword evidence="10" id="KW-1003">Cell membrane</keyword>
<keyword evidence="6 10" id="KW-0735">Signal-anchor</keyword>
<name>A0ABY5T2P4_9SPHN</name>
<dbReference type="InterPro" id="IPR012340">
    <property type="entry name" value="NA-bd_OB-fold"/>
</dbReference>
<evidence type="ECO:0000256" key="10">
    <source>
        <dbReference type="HAMAP-Rule" id="MF_01959"/>
    </source>
</evidence>
<dbReference type="SUPFAM" id="SSF82093">
    <property type="entry name" value="Heme chaperone CcmE"/>
    <property type="match status" value="1"/>
</dbReference>
<evidence type="ECO:0000256" key="4">
    <source>
        <dbReference type="ARBA" id="ARBA00022723"/>
    </source>
</evidence>
<comment type="similarity">
    <text evidence="10">Belongs to the CcmE/CycJ family.</text>
</comment>
<sequence length="160" mass="16962">MSSSGSPLKPKHQRLVLVLLALVALIAAGLLAAYALRNQASYFYLPEQMRDDPPAIGQAVRLGGMVEDGSLRTLGDGVTIAFNVTGLDNSVIPVRFSGIVPDLFVEGSGVVAEGALEADGTFVADNLLAKHDENYVPRELQEMSEHQAAEMAEETTVGIP</sequence>
<organism evidence="11 12">
    <name type="scientific">Qipengyuania spongiae</name>
    <dbReference type="NCBI Taxonomy" id="2909673"/>
    <lineage>
        <taxon>Bacteria</taxon>
        <taxon>Pseudomonadati</taxon>
        <taxon>Pseudomonadota</taxon>
        <taxon>Alphaproteobacteria</taxon>
        <taxon>Sphingomonadales</taxon>
        <taxon>Erythrobacteraceae</taxon>
        <taxon>Qipengyuania</taxon>
    </lineage>
</organism>
<protein>
    <recommendedName>
        <fullName evidence="10">Cytochrome c-type biogenesis protein CcmE</fullName>
    </recommendedName>
    <alternativeName>
        <fullName evidence="10">Cytochrome c maturation protein E</fullName>
    </alternativeName>
    <alternativeName>
        <fullName evidence="10">Heme chaperone CcmE</fullName>
    </alternativeName>
</protein>
<dbReference type="InterPro" id="IPR004329">
    <property type="entry name" value="CcmE"/>
</dbReference>
<evidence type="ECO:0000256" key="5">
    <source>
        <dbReference type="ARBA" id="ARBA00022748"/>
    </source>
</evidence>
<feature type="topological domain" description="Cytoplasmic" evidence="10">
    <location>
        <begin position="1"/>
        <end position="14"/>
    </location>
</feature>
<evidence type="ECO:0000256" key="9">
    <source>
        <dbReference type="ARBA" id="ARBA00023136"/>
    </source>
</evidence>
<evidence type="ECO:0000256" key="7">
    <source>
        <dbReference type="ARBA" id="ARBA00022989"/>
    </source>
</evidence>
<feature type="binding site" description="covalent" evidence="10">
    <location>
        <position position="131"/>
    </location>
    <ligand>
        <name>heme</name>
        <dbReference type="ChEBI" id="CHEBI:30413"/>
    </ligand>
</feature>
<dbReference type="PANTHER" id="PTHR34128">
    <property type="entry name" value="CYTOCHROME C-TYPE BIOGENESIS PROTEIN CCME HOMOLOG, MITOCHONDRIAL"/>
    <property type="match status" value="1"/>
</dbReference>
<comment type="subcellular location">
    <subcellularLocation>
        <location evidence="10">Cell membrane</location>
        <topology evidence="10">Single-pass type II membrane protein</topology>
    </subcellularLocation>
    <subcellularLocation>
        <location evidence="1">Membrane</location>
    </subcellularLocation>
</comment>
<dbReference type="RefSeq" id="WP_265561446.1">
    <property type="nucleotide sequence ID" value="NZ_CP092471.1"/>
</dbReference>
<keyword evidence="3 10" id="KW-0812">Transmembrane</keyword>
<gene>
    <name evidence="10 11" type="primary">ccmE</name>
    <name evidence="10" type="synonym">cycJ</name>
    <name evidence="11" type="ORF">L1F33_09910</name>
</gene>
<comment type="function">
    <text evidence="10">Heme chaperone required for the biogenesis of c-type cytochromes. Transiently binds heme delivered by CcmC and transfers the heme to apo-cytochromes in a process facilitated by CcmF and CcmH.</text>
</comment>
<evidence type="ECO:0000256" key="2">
    <source>
        <dbReference type="ARBA" id="ARBA00022617"/>
    </source>
</evidence>
<evidence type="ECO:0000256" key="8">
    <source>
        <dbReference type="ARBA" id="ARBA00023004"/>
    </source>
</evidence>
<reference evidence="11" key="1">
    <citation type="submission" date="2022-02" db="EMBL/GenBank/DDBJ databases">
        <title>Qipengyuania spongiae sp. nov., isolated from marine sponge.</title>
        <authorList>
            <person name="Li Z."/>
            <person name="Zhang M."/>
        </authorList>
    </citation>
    <scope>NUCLEOTIDE SEQUENCE</scope>
    <source>
        <strain evidence="11">PHS-Z21</strain>
    </source>
</reference>
<evidence type="ECO:0000256" key="1">
    <source>
        <dbReference type="ARBA" id="ARBA00004370"/>
    </source>
</evidence>
<evidence type="ECO:0000256" key="3">
    <source>
        <dbReference type="ARBA" id="ARBA00022692"/>
    </source>
</evidence>
<dbReference type="NCBIfam" id="NF009727">
    <property type="entry name" value="PRK13254.1-1"/>
    <property type="match status" value="1"/>
</dbReference>
<keyword evidence="8 10" id="KW-0408">Iron</keyword>
<dbReference type="PANTHER" id="PTHR34128:SF2">
    <property type="entry name" value="CYTOCHROME C-TYPE BIOGENESIS PROTEIN CCME HOMOLOG, MITOCHONDRIAL"/>
    <property type="match status" value="1"/>
</dbReference>
<keyword evidence="5 10" id="KW-0201">Cytochrome c-type biogenesis</keyword>
<feature type="topological domain" description="Extracellular" evidence="10">
    <location>
        <begin position="36"/>
        <end position="160"/>
    </location>
</feature>
<dbReference type="Gene3D" id="2.40.50.140">
    <property type="entry name" value="Nucleic acid-binding proteins"/>
    <property type="match status" value="1"/>
</dbReference>
<keyword evidence="12" id="KW-1185">Reference proteome</keyword>
<dbReference type="Pfam" id="PF03100">
    <property type="entry name" value="CcmE"/>
    <property type="match status" value="1"/>
</dbReference>
<dbReference type="Proteomes" id="UP001065265">
    <property type="component" value="Chromosome"/>
</dbReference>
<proteinExistence type="inferred from homology"/>
<evidence type="ECO:0000313" key="12">
    <source>
        <dbReference type="Proteomes" id="UP001065265"/>
    </source>
</evidence>
<evidence type="ECO:0000313" key="11">
    <source>
        <dbReference type="EMBL" id="UVI40799.1"/>
    </source>
</evidence>
<keyword evidence="2 10" id="KW-0349">Heme</keyword>
<accession>A0ABY5T2P4</accession>
<dbReference type="EMBL" id="CP092471">
    <property type="protein sequence ID" value="UVI40799.1"/>
    <property type="molecule type" value="Genomic_DNA"/>
</dbReference>
<dbReference type="HAMAP" id="MF_01959">
    <property type="entry name" value="CcmE"/>
    <property type="match status" value="1"/>
</dbReference>